<accession>A0A9N9BZY3</accession>
<dbReference type="OrthoDB" id="6604018at2759"/>
<evidence type="ECO:0000313" key="9">
    <source>
        <dbReference type="Proteomes" id="UP000789508"/>
    </source>
</evidence>
<dbReference type="PANTHER" id="PTHR12297:SF3">
    <property type="entry name" value="HIG1 DOMAIN FAMILY MEMBER 1A"/>
    <property type="match status" value="1"/>
</dbReference>
<name>A0A9N9BZY3_9GLOM</name>
<keyword evidence="2 6" id="KW-0812">Transmembrane</keyword>
<organism evidence="8 9">
    <name type="scientific">Ambispora leptoticha</name>
    <dbReference type="NCBI Taxonomy" id="144679"/>
    <lineage>
        <taxon>Eukaryota</taxon>
        <taxon>Fungi</taxon>
        <taxon>Fungi incertae sedis</taxon>
        <taxon>Mucoromycota</taxon>
        <taxon>Glomeromycotina</taxon>
        <taxon>Glomeromycetes</taxon>
        <taxon>Archaeosporales</taxon>
        <taxon>Ambisporaceae</taxon>
        <taxon>Ambispora</taxon>
    </lineage>
</organism>
<protein>
    <submittedName>
        <fullName evidence="8">8756_t:CDS:1</fullName>
    </submittedName>
</protein>
<comment type="caution">
    <text evidence="8">The sequence shown here is derived from an EMBL/GenBank/DDBJ whole genome shotgun (WGS) entry which is preliminary data.</text>
</comment>
<evidence type="ECO:0000313" key="8">
    <source>
        <dbReference type="EMBL" id="CAG8584246.1"/>
    </source>
</evidence>
<evidence type="ECO:0000256" key="3">
    <source>
        <dbReference type="ARBA" id="ARBA00022989"/>
    </source>
</evidence>
<dbReference type="AlphaFoldDB" id="A0A9N9BZY3"/>
<keyword evidence="3 6" id="KW-1133">Transmembrane helix</keyword>
<dbReference type="GO" id="GO:0097250">
    <property type="term" value="P:mitochondrial respirasome assembly"/>
    <property type="evidence" value="ECO:0007669"/>
    <property type="project" value="TreeGrafter"/>
</dbReference>
<keyword evidence="5 6" id="KW-0472">Membrane</keyword>
<comment type="subcellular location">
    <subcellularLocation>
        <location evidence="1">Mitochondrion membrane</location>
    </subcellularLocation>
</comment>
<feature type="transmembrane region" description="Helical" evidence="6">
    <location>
        <begin position="59"/>
        <end position="78"/>
    </location>
</feature>
<dbReference type="PROSITE" id="PS51503">
    <property type="entry name" value="HIG1"/>
    <property type="match status" value="1"/>
</dbReference>
<evidence type="ECO:0000256" key="2">
    <source>
        <dbReference type="ARBA" id="ARBA00022692"/>
    </source>
</evidence>
<evidence type="ECO:0000256" key="5">
    <source>
        <dbReference type="ARBA" id="ARBA00023136"/>
    </source>
</evidence>
<reference evidence="8" key="1">
    <citation type="submission" date="2021-06" db="EMBL/GenBank/DDBJ databases">
        <authorList>
            <person name="Kallberg Y."/>
            <person name="Tangrot J."/>
            <person name="Rosling A."/>
        </authorList>
    </citation>
    <scope>NUCLEOTIDE SEQUENCE</scope>
    <source>
        <strain evidence="8">FL130A</strain>
    </source>
</reference>
<sequence length="131" mass="14564">MSISSDPKLEDKRAKLGILSKPIVPNNKIDELYDDEEQEDAVYETGIDRIKRNMREQPLVPAGMFLTTFALVAATIGMHRGNARMFQQMLRLRVAAQGFTVVAVAVGGIAYRQQLTKSNENLEAKNSIPNS</sequence>
<gene>
    <name evidence="8" type="ORF">ALEPTO_LOCUS7409</name>
</gene>
<keyword evidence="4" id="KW-0496">Mitochondrion</keyword>
<proteinExistence type="predicted"/>
<dbReference type="InterPro" id="IPR007667">
    <property type="entry name" value="Hypoxia_induced_domain"/>
</dbReference>
<feature type="transmembrane region" description="Helical" evidence="6">
    <location>
        <begin position="90"/>
        <end position="111"/>
    </location>
</feature>
<dbReference type="PANTHER" id="PTHR12297">
    <property type="entry name" value="HYPOXIA-INDUCBILE GENE 1 HIG1 -RELATED"/>
    <property type="match status" value="1"/>
</dbReference>
<evidence type="ECO:0000259" key="7">
    <source>
        <dbReference type="PROSITE" id="PS51503"/>
    </source>
</evidence>
<dbReference type="EMBL" id="CAJVPS010003179">
    <property type="protein sequence ID" value="CAG8584246.1"/>
    <property type="molecule type" value="Genomic_DNA"/>
</dbReference>
<evidence type="ECO:0000256" key="6">
    <source>
        <dbReference type="SAM" id="Phobius"/>
    </source>
</evidence>
<evidence type="ECO:0000256" key="4">
    <source>
        <dbReference type="ARBA" id="ARBA00023128"/>
    </source>
</evidence>
<keyword evidence="9" id="KW-1185">Reference proteome</keyword>
<feature type="domain" description="HIG1" evidence="7">
    <location>
        <begin position="31"/>
        <end position="122"/>
    </location>
</feature>
<evidence type="ECO:0000256" key="1">
    <source>
        <dbReference type="ARBA" id="ARBA00004325"/>
    </source>
</evidence>
<dbReference type="Pfam" id="PF04588">
    <property type="entry name" value="HIG_1_N"/>
    <property type="match status" value="1"/>
</dbReference>
<dbReference type="Gene3D" id="6.10.140.1320">
    <property type="match status" value="1"/>
</dbReference>
<dbReference type="InterPro" id="IPR050355">
    <property type="entry name" value="RCF1"/>
</dbReference>
<dbReference type="Proteomes" id="UP000789508">
    <property type="component" value="Unassembled WGS sequence"/>
</dbReference>
<dbReference type="GO" id="GO:0031966">
    <property type="term" value="C:mitochondrial membrane"/>
    <property type="evidence" value="ECO:0007669"/>
    <property type="project" value="UniProtKB-SubCell"/>
</dbReference>